<dbReference type="InterPro" id="IPR001387">
    <property type="entry name" value="Cro/C1-type_HTH"/>
</dbReference>
<dbReference type="RefSeq" id="WP_146924899.1">
    <property type="nucleotide sequence ID" value="NZ_BJUY01000031.1"/>
</dbReference>
<protein>
    <submittedName>
        <fullName evidence="2">Transcriptional regulator</fullName>
    </submittedName>
</protein>
<reference evidence="2 3" key="1">
    <citation type="submission" date="2019-07" db="EMBL/GenBank/DDBJ databases">
        <title>Whole genome shotgun sequence of Alkalibacterium kapii NBRC 103247.</title>
        <authorList>
            <person name="Hosoyama A."/>
            <person name="Uohara A."/>
            <person name="Ohji S."/>
            <person name="Ichikawa N."/>
        </authorList>
    </citation>
    <scope>NUCLEOTIDE SEQUENCE [LARGE SCALE GENOMIC DNA]</scope>
    <source>
        <strain evidence="2 3">NBRC 103247</strain>
    </source>
</reference>
<dbReference type="GO" id="GO:0003677">
    <property type="term" value="F:DNA binding"/>
    <property type="evidence" value="ECO:0007669"/>
    <property type="project" value="InterPro"/>
</dbReference>
<sequence>MRSGEGFKQLREERGISQRKLTEGICARSTLATFENEGSHLSVELCSKLLDRLNIRINTYFSMISDDFDSKRAEFSVFKKSIITEDIEELQQKKQDYFTLYTSTRDFYWFNLYLHSERIISQLTDSFSYETFKQAHKRDITSVKKYLNKVENWSHFEFSVFSNSIWYFDLDFIQLIKKRLEKNDKTAVEDKKELYGSFLLNMSSYCLEYGHFELIEPLKEELFELSSYENIYWKTMASFQLSLAGELSDPPFASKKETLSHIRIYEQVDEEDHYENMVKYRKRLIEKHKKGEPS</sequence>
<dbReference type="InterPro" id="IPR011990">
    <property type="entry name" value="TPR-like_helical_dom_sf"/>
</dbReference>
<dbReference type="Pfam" id="PF01381">
    <property type="entry name" value="HTH_3"/>
    <property type="match status" value="1"/>
</dbReference>
<accession>A0A511B2R3</accession>
<organism evidence="2 3">
    <name type="scientific">Alkalibacterium kapii</name>
    <dbReference type="NCBI Taxonomy" id="426704"/>
    <lineage>
        <taxon>Bacteria</taxon>
        <taxon>Bacillati</taxon>
        <taxon>Bacillota</taxon>
        <taxon>Bacilli</taxon>
        <taxon>Lactobacillales</taxon>
        <taxon>Carnobacteriaceae</taxon>
        <taxon>Alkalibacterium</taxon>
    </lineage>
</organism>
<feature type="domain" description="HTH cro/C1-type" evidence="1">
    <location>
        <begin position="7"/>
        <end position="60"/>
    </location>
</feature>
<dbReference type="PANTHER" id="PTHR37038">
    <property type="entry name" value="TRANSCRIPTIONAL REGULATOR-RELATED"/>
    <property type="match status" value="1"/>
</dbReference>
<name>A0A511B2R3_9LACT</name>
<keyword evidence="3" id="KW-1185">Reference proteome</keyword>
<dbReference type="SUPFAM" id="SSF47413">
    <property type="entry name" value="lambda repressor-like DNA-binding domains"/>
    <property type="match status" value="1"/>
</dbReference>
<evidence type="ECO:0000313" key="3">
    <source>
        <dbReference type="Proteomes" id="UP000321662"/>
    </source>
</evidence>
<comment type="caution">
    <text evidence="2">The sequence shown here is derived from an EMBL/GenBank/DDBJ whole genome shotgun (WGS) entry which is preliminary data.</text>
</comment>
<dbReference type="EMBL" id="BJUY01000031">
    <property type="protein sequence ID" value="GEK92097.1"/>
    <property type="molecule type" value="Genomic_DNA"/>
</dbReference>
<dbReference type="Gene3D" id="1.25.40.10">
    <property type="entry name" value="Tetratricopeptide repeat domain"/>
    <property type="match status" value="1"/>
</dbReference>
<gene>
    <name evidence="2" type="ORF">AKA01nite_17190</name>
</gene>
<dbReference type="InterPro" id="IPR010982">
    <property type="entry name" value="Lambda_DNA-bd_dom_sf"/>
</dbReference>
<dbReference type="AlphaFoldDB" id="A0A511B2R3"/>
<dbReference type="CDD" id="cd00093">
    <property type="entry name" value="HTH_XRE"/>
    <property type="match status" value="1"/>
</dbReference>
<dbReference type="Pfam" id="PF21259">
    <property type="entry name" value="Rgg_C"/>
    <property type="match status" value="1"/>
</dbReference>
<evidence type="ECO:0000313" key="2">
    <source>
        <dbReference type="EMBL" id="GEK92097.1"/>
    </source>
</evidence>
<evidence type="ECO:0000259" key="1">
    <source>
        <dbReference type="PROSITE" id="PS50943"/>
    </source>
</evidence>
<dbReference type="InterPro" id="IPR053163">
    <property type="entry name" value="HTH-type_regulator_Rgg"/>
</dbReference>
<dbReference type="OrthoDB" id="2162933at2"/>
<dbReference type="InterPro" id="IPR010057">
    <property type="entry name" value="Transcription_activator_Rgg_C"/>
</dbReference>
<proteinExistence type="predicted"/>
<dbReference type="Proteomes" id="UP000321662">
    <property type="component" value="Unassembled WGS sequence"/>
</dbReference>
<dbReference type="PROSITE" id="PS50943">
    <property type="entry name" value="HTH_CROC1"/>
    <property type="match status" value="1"/>
</dbReference>